<accession>A0A0G0QS11</accession>
<evidence type="ECO:0000256" key="9">
    <source>
        <dbReference type="ARBA" id="ARBA00023306"/>
    </source>
</evidence>
<feature type="modified residue" description="N6-carboxylysine" evidence="11">
    <location>
        <position position="223"/>
    </location>
</feature>
<evidence type="ECO:0000256" key="12">
    <source>
        <dbReference type="RuleBase" id="RU004135"/>
    </source>
</evidence>
<dbReference type="InterPro" id="IPR036565">
    <property type="entry name" value="Mur-like_cat_sf"/>
</dbReference>
<evidence type="ECO:0000256" key="1">
    <source>
        <dbReference type="ARBA" id="ARBA00005898"/>
    </source>
</evidence>
<keyword evidence="7 11" id="KW-0133">Cell shape</keyword>
<keyword evidence="11" id="KW-0460">Magnesium</keyword>
<comment type="pathway">
    <text evidence="11 12">Cell wall biogenesis; peptidoglycan biosynthesis.</text>
</comment>
<proteinExistence type="inferred from homology"/>
<dbReference type="GO" id="GO:0051301">
    <property type="term" value="P:cell division"/>
    <property type="evidence" value="ECO:0007669"/>
    <property type="project" value="UniProtKB-KW"/>
</dbReference>
<evidence type="ECO:0000259" key="13">
    <source>
        <dbReference type="Pfam" id="PF01225"/>
    </source>
</evidence>
<keyword evidence="6 11" id="KW-0067">ATP-binding</keyword>
<dbReference type="PATRIC" id="fig|1618551.3.peg.950"/>
<dbReference type="Gene3D" id="3.90.190.20">
    <property type="entry name" value="Mur ligase, C-terminal domain"/>
    <property type="match status" value="1"/>
</dbReference>
<feature type="binding site" evidence="11">
    <location>
        <position position="189"/>
    </location>
    <ligand>
        <name>UDP-N-acetyl-alpha-D-muramoyl-L-alanyl-D-glutamate</name>
        <dbReference type="ChEBI" id="CHEBI:83900"/>
    </ligand>
</feature>
<keyword evidence="8 11" id="KW-0573">Peptidoglycan synthesis</keyword>
<dbReference type="SUPFAM" id="SSF53244">
    <property type="entry name" value="MurD-like peptide ligases, peptide-binding domain"/>
    <property type="match status" value="1"/>
</dbReference>
<evidence type="ECO:0000313" key="17">
    <source>
        <dbReference type="Proteomes" id="UP000034690"/>
    </source>
</evidence>
<evidence type="ECO:0000256" key="10">
    <source>
        <dbReference type="ARBA" id="ARBA00023316"/>
    </source>
</evidence>
<reference evidence="16 17" key="1">
    <citation type="journal article" date="2015" name="Nature">
        <title>rRNA introns, odd ribosomes, and small enigmatic genomes across a large radiation of phyla.</title>
        <authorList>
            <person name="Brown C.T."/>
            <person name="Hug L.A."/>
            <person name="Thomas B.C."/>
            <person name="Sharon I."/>
            <person name="Castelle C.J."/>
            <person name="Singh A."/>
            <person name="Wilkins M.J."/>
            <person name="Williams K.H."/>
            <person name="Banfield J.F."/>
        </authorList>
    </citation>
    <scope>NUCLEOTIDE SEQUENCE [LARGE SCALE GENOMIC DNA]</scope>
</reference>
<evidence type="ECO:0000313" key="16">
    <source>
        <dbReference type="EMBL" id="KKR13150.1"/>
    </source>
</evidence>
<keyword evidence="4 11" id="KW-0132">Cell division</keyword>
<gene>
    <name evidence="11" type="primary">murE</name>
    <name evidence="16" type="ORF">UT40_C0023G0016</name>
</gene>
<dbReference type="GO" id="GO:0000287">
    <property type="term" value="F:magnesium ion binding"/>
    <property type="evidence" value="ECO:0007669"/>
    <property type="project" value="UniProtKB-UniRule"/>
</dbReference>
<keyword evidence="10 11" id="KW-0961">Cell wall biogenesis/degradation</keyword>
<evidence type="ECO:0000256" key="5">
    <source>
        <dbReference type="ARBA" id="ARBA00022741"/>
    </source>
</evidence>
<comment type="PTM">
    <text evidence="11">Carboxylation is probably crucial for Mg(2+) binding and, consequently, for the gamma-phosphate positioning of ATP.</text>
</comment>
<feature type="binding site" evidence="11">
    <location>
        <position position="30"/>
    </location>
    <ligand>
        <name>UDP-N-acetyl-alpha-D-muramoyl-L-alanyl-D-glutamate</name>
        <dbReference type="ChEBI" id="CHEBI:83900"/>
    </ligand>
</feature>
<keyword evidence="5 11" id="KW-0547">Nucleotide-binding</keyword>
<evidence type="ECO:0000256" key="8">
    <source>
        <dbReference type="ARBA" id="ARBA00022984"/>
    </source>
</evidence>
<dbReference type="GO" id="GO:0008360">
    <property type="term" value="P:regulation of cell shape"/>
    <property type="evidence" value="ECO:0007669"/>
    <property type="project" value="UniProtKB-KW"/>
</dbReference>
<dbReference type="InterPro" id="IPR005761">
    <property type="entry name" value="UDP-N-AcMur-Glu-dNH2Pim_ligase"/>
</dbReference>
<feature type="binding site" evidence="11">
    <location>
        <position position="183"/>
    </location>
    <ligand>
        <name>UDP-N-acetyl-alpha-D-muramoyl-L-alanyl-D-glutamate</name>
        <dbReference type="ChEBI" id="CHEBI:83900"/>
    </ligand>
</feature>
<dbReference type="PANTHER" id="PTHR23135:SF4">
    <property type="entry name" value="UDP-N-ACETYLMURAMOYL-L-ALANYL-D-GLUTAMATE--2,6-DIAMINOPIMELATE LIGASE MURE HOMOLOG, CHLOROPLASTIC"/>
    <property type="match status" value="1"/>
</dbReference>
<dbReference type="Gene3D" id="3.40.1190.10">
    <property type="entry name" value="Mur-like, catalytic domain"/>
    <property type="match status" value="1"/>
</dbReference>
<keyword evidence="2 11" id="KW-0963">Cytoplasm</keyword>
<organism evidence="16 17">
    <name type="scientific">Candidatus Woesebacteria bacterium GW2011_GWA1_39_21b</name>
    <dbReference type="NCBI Taxonomy" id="1618551"/>
    <lineage>
        <taxon>Bacteria</taxon>
        <taxon>Candidatus Woeseibacteriota</taxon>
    </lineage>
</organism>
<dbReference type="GO" id="GO:0005737">
    <property type="term" value="C:cytoplasm"/>
    <property type="evidence" value="ECO:0007669"/>
    <property type="project" value="UniProtKB-SubCell"/>
</dbReference>
<dbReference type="Pfam" id="PF01225">
    <property type="entry name" value="Mur_ligase"/>
    <property type="match status" value="1"/>
</dbReference>
<dbReference type="Pfam" id="PF08245">
    <property type="entry name" value="Mur_ligase_M"/>
    <property type="match status" value="1"/>
</dbReference>
<dbReference type="SUPFAM" id="SSF63418">
    <property type="entry name" value="MurE/MurF N-terminal domain"/>
    <property type="match status" value="1"/>
</dbReference>
<comment type="caution">
    <text evidence="16">The sequence shown here is derived from an EMBL/GenBank/DDBJ whole genome shotgun (WGS) entry which is preliminary data.</text>
</comment>
<dbReference type="SUPFAM" id="SSF53623">
    <property type="entry name" value="MurD-like peptide ligases, catalytic domain"/>
    <property type="match status" value="1"/>
</dbReference>
<evidence type="ECO:0000256" key="4">
    <source>
        <dbReference type="ARBA" id="ARBA00022618"/>
    </source>
</evidence>
<keyword evidence="9 11" id="KW-0131">Cell cycle</keyword>
<dbReference type="GO" id="GO:0005524">
    <property type="term" value="F:ATP binding"/>
    <property type="evidence" value="ECO:0007669"/>
    <property type="project" value="UniProtKB-UniRule"/>
</dbReference>
<comment type="function">
    <text evidence="11">Catalyzes the addition of an amino acid to the nucleotide precursor UDP-N-acetylmuramoyl-L-alanyl-D-glutamate (UMAG) in the biosynthesis of bacterial cell-wall peptidoglycan.</text>
</comment>
<dbReference type="GO" id="GO:0071555">
    <property type="term" value="P:cell wall organization"/>
    <property type="evidence" value="ECO:0007669"/>
    <property type="project" value="UniProtKB-KW"/>
</dbReference>
<dbReference type="InterPro" id="IPR035911">
    <property type="entry name" value="MurE/MurF_N"/>
</dbReference>
<dbReference type="NCBIfam" id="TIGR01085">
    <property type="entry name" value="murE"/>
    <property type="match status" value="1"/>
</dbReference>
<dbReference type="NCBIfam" id="NF001126">
    <property type="entry name" value="PRK00139.1-4"/>
    <property type="match status" value="1"/>
</dbReference>
<sequence>MKLANLLESTSLGQTYGSTDVNVNAINDDSRQVEKGTLFVAIKGVKTDAHMFIPQVIKEKASVIVGEIEPKKDWLKKITYVKVTNSRLALSILASAWYGYPSKSLKVIGVTGTKGKTTVAHVLYWLLKNAGKSVGLVSSISARIADKELDTGFHVTNPEPLALQKFLSHMVGADCEYAVLEVTSHGLDQERVAGINFEMGILTNITHEHLDYHKTFDAYKEAKAKLFKSVNTAILNKDDESFDFIKKTLRQTTQLLTYSLKSKADYTASPLHLNEAMRFAVNIGKEKYKITSNLVGRYNALNLLAAIAAARRLDISWESIQQTLASLPQLPGRLEKVENDKGINIYIDFAHTPDSLENVLMLLRKRHKGRVISIFGCAGERDVLKRPMMGKISVKLADASIFTAEDPRSEDVNKIIREILKGAKKTNAKEIELNQYDDSNHRSRKRVYIRIPERGEAISFAIQKLAEKDDVVVIFGKGHEKSMVYNGVEYDWSDKEAVEVALKGGVKEIIR</sequence>
<dbReference type="GO" id="GO:0009252">
    <property type="term" value="P:peptidoglycan biosynthetic process"/>
    <property type="evidence" value="ECO:0007669"/>
    <property type="project" value="UniProtKB-UniRule"/>
</dbReference>
<dbReference type="EC" id="6.3.2.-" evidence="11"/>
<evidence type="ECO:0000256" key="11">
    <source>
        <dbReference type="HAMAP-Rule" id="MF_00208"/>
    </source>
</evidence>
<dbReference type="GO" id="GO:0004326">
    <property type="term" value="F:tetrahydrofolylpolyglutamate synthase activity"/>
    <property type="evidence" value="ECO:0007669"/>
    <property type="project" value="InterPro"/>
</dbReference>
<comment type="cofactor">
    <cofactor evidence="11">
        <name>Mg(2+)</name>
        <dbReference type="ChEBI" id="CHEBI:18420"/>
    </cofactor>
</comment>
<dbReference type="InterPro" id="IPR004101">
    <property type="entry name" value="Mur_ligase_C"/>
</dbReference>
<comment type="subcellular location">
    <subcellularLocation>
        <location evidence="11 12">Cytoplasm</location>
    </subcellularLocation>
</comment>
<evidence type="ECO:0000259" key="14">
    <source>
        <dbReference type="Pfam" id="PF02875"/>
    </source>
</evidence>
<dbReference type="Gene3D" id="3.40.1390.10">
    <property type="entry name" value="MurE/MurF, N-terminal domain"/>
    <property type="match status" value="1"/>
</dbReference>
<dbReference type="EMBL" id="LBWQ01000023">
    <property type="protein sequence ID" value="KKR13150.1"/>
    <property type="molecule type" value="Genomic_DNA"/>
</dbReference>
<feature type="domain" description="Mur ligase C-terminal" evidence="14">
    <location>
        <begin position="332"/>
        <end position="478"/>
    </location>
</feature>
<dbReference type="InterPro" id="IPR036615">
    <property type="entry name" value="Mur_ligase_C_dom_sf"/>
</dbReference>
<evidence type="ECO:0000256" key="2">
    <source>
        <dbReference type="ARBA" id="ARBA00022490"/>
    </source>
</evidence>
<keyword evidence="3 11" id="KW-0436">Ligase</keyword>
<evidence type="ECO:0000256" key="6">
    <source>
        <dbReference type="ARBA" id="ARBA00022840"/>
    </source>
</evidence>
<comment type="similarity">
    <text evidence="1 11">Belongs to the MurCDEF family. MurE subfamily.</text>
</comment>
<dbReference type="UniPathway" id="UPA00219"/>
<dbReference type="InterPro" id="IPR018109">
    <property type="entry name" value="Folylpolyglutamate_synth_CS"/>
</dbReference>
<dbReference type="Pfam" id="PF02875">
    <property type="entry name" value="Mur_ligase_C"/>
    <property type="match status" value="1"/>
</dbReference>
<name>A0A0G0QS11_9BACT</name>
<dbReference type="InterPro" id="IPR000713">
    <property type="entry name" value="Mur_ligase_N"/>
</dbReference>
<feature type="domain" description="Mur ligase central" evidence="15">
    <location>
        <begin position="110"/>
        <end position="310"/>
    </location>
</feature>
<dbReference type="AlphaFoldDB" id="A0A0G0QS11"/>
<dbReference type="HAMAP" id="MF_00208">
    <property type="entry name" value="MurE"/>
    <property type="match status" value="1"/>
</dbReference>
<dbReference type="PROSITE" id="PS01011">
    <property type="entry name" value="FOLYLPOLYGLU_SYNT_1"/>
    <property type="match status" value="1"/>
</dbReference>
<dbReference type="PANTHER" id="PTHR23135">
    <property type="entry name" value="MUR LIGASE FAMILY MEMBER"/>
    <property type="match status" value="1"/>
</dbReference>
<evidence type="ECO:0000256" key="7">
    <source>
        <dbReference type="ARBA" id="ARBA00022960"/>
    </source>
</evidence>
<protein>
    <recommendedName>
        <fullName evidence="11">UDP-N-acetylmuramyl-tripeptide synthetase</fullName>
        <ecNumber evidence="11">6.3.2.-</ecNumber>
    </recommendedName>
    <alternativeName>
        <fullName evidence="11">UDP-MurNAc-tripeptide synthetase</fullName>
    </alternativeName>
</protein>
<dbReference type="Proteomes" id="UP000034690">
    <property type="component" value="Unassembled WGS sequence"/>
</dbReference>
<feature type="binding site" evidence="11">
    <location>
        <begin position="112"/>
        <end position="118"/>
    </location>
    <ligand>
        <name>ATP</name>
        <dbReference type="ChEBI" id="CHEBI:30616"/>
    </ligand>
</feature>
<comment type="caution">
    <text evidence="11">Lacks conserved residue(s) required for the propagation of feature annotation.</text>
</comment>
<feature type="binding site" evidence="11">
    <location>
        <position position="191"/>
    </location>
    <ligand>
        <name>UDP-N-acetyl-alpha-D-muramoyl-L-alanyl-D-glutamate</name>
        <dbReference type="ChEBI" id="CHEBI:83900"/>
    </ligand>
</feature>
<feature type="domain" description="Mur ligase N-terminal catalytic" evidence="13">
    <location>
        <begin position="25"/>
        <end position="97"/>
    </location>
</feature>
<dbReference type="InterPro" id="IPR013221">
    <property type="entry name" value="Mur_ligase_cen"/>
</dbReference>
<evidence type="ECO:0000259" key="15">
    <source>
        <dbReference type="Pfam" id="PF08245"/>
    </source>
</evidence>
<evidence type="ECO:0000256" key="3">
    <source>
        <dbReference type="ARBA" id="ARBA00022598"/>
    </source>
</evidence>